<dbReference type="Proteomes" id="UP000268007">
    <property type="component" value="Unassembled WGS sequence"/>
</dbReference>
<reference evidence="6 7" key="1">
    <citation type="submission" date="2018-10" db="EMBL/GenBank/DDBJ databases">
        <title>Genomic Encyclopedia of Archaeal and Bacterial Type Strains, Phase II (KMG-II): from individual species to whole genera.</title>
        <authorList>
            <person name="Goeker M."/>
        </authorList>
    </citation>
    <scope>NUCLEOTIDE SEQUENCE [LARGE SCALE GENOMIC DNA]</scope>
    <source>
        <strain evidence="6 7">DSM 18602</strain>
    </source>
</reference>
<dbReference type="InterPro" id="IPR034660">
    <property type="entry name" value="DinB/YfiT-like"/>
</dbReference>
<dbReference type="AlphaFoldDB" id="A0A495IYJ2"/>
<name>A0A495IYJ2_9SPHI</name>
<dbReference type="OrthoDB" id="9796039at2"/>
<dbReference type="Pfam" id="PF12867">
    <property type="entry name" value="DinB_2"/>
    <property type="match status" value="1"/>
</dbReference>
<accession>A0A495IYJ2</accession>
<evidence type="ECO:0000256" key="1">
    <source>
        <dbReference type="ARBA" id="ARBA00022490"/>
    </source>
</evidence>
<dbReference type="HAMAP" id="MF_01256">
    <property type="entry name" value="YfiT_hydrol"/>
    <property type="match status" value="1"/>
</dbReference>
<evidence type="ECO:0000256" key="4">
    <source>
        <dbReference type="ARBA" id="ARBA00022833"/>
    </source>
</evidence>
<keyword evidence="7" id="KW-1185">Reference proteome</keyword>
<feature type="domain" description="DinB-like" evidence="5">
    <location>
        <begin position="38"/>
        <end position="170"/>
    </location>
</feature>
<proteinExistence type="inferred from homology"/>
<evidence type="ECO:0000313" key="7">
    <source>
        <dbReference type="Proteomes" id="UP000268007"/>
    </source>
</evidence>
<dbReference type="Gene3D" id="1.20.120.450">
    <property type="entry name" value="dinb family like domain"/>
    <property type="match status" value="1"/>
</dbReference>
<dbReference type="SUPFAM" id="SSF109854">
    <property type="entry name" value="DinB/YfiT-like putative metalloenzymes"/>
    <property type="match status" value="1"/>
</dbReference>
<evidence type="ECO:0000259" key="5">
    <source>
        <dbReference type="Pfam" id="PF12867"/>
    </source>
</evidence>
<gene>
    <name evidence="6" type="ORF">BDD43_1598</name>
</gene>
<protein>
    <submittedName>
        <fullName evidence="6">DinB family protein</fullName>
    </submittedName>
</protein>
<keyword evidence="3" id="KW-0378">Hydrolase</keyword>
<keyword evidence="1" id="KW-0963">Cytoplasm</keyword>
<dbReference type="GO" id="GO:0016787">
    <property type="term" value="F:hydrolase activity"/>
    <property type="evidence" value="ECO:0007669"/>
    <property type="project" value="UniProtKB-KW"/>
</dbReference>
<comment type="caution">
    <text evidence="6">The sequence shown here is derived from an EMBL/GenBank/DDBJ whole genome shotgun (WGS) entry which is preliminary data.</text>
</comment>
<evidence type="ECO:0000256" key="3">
    <source>
        <dbReference type="ARBA" id="ARBA00022801"/>
    </source>
</evidence>
<evidence type="ECO:0000313" key="6">
    <source>
        <dbReference type="EMBL" id="RKR81451.1"/>
    </source>
</evidence>
<dbReference type="InterPro" id="IPR023774">
    <property type="entry name" value="Put_metal_dep_hydrolase_YfiT"/>
</dbReference>
<evidence type="ECO:0000256" key="2">
    <source>
        <dbReference type="ARBA" id="ARBA00022723"/>
    </source>
</evidence>
<dbReference type="NCBIfam" id="NF009807">
    <property type="entry name" value="PRK13291.1"/>
    <property type="match status" value="1"/>
</dbReference>
<dbReference type="InterPro" id="IPR024775">
    <property type="entry name" value="DinB-like"/>
</dbReference>
<keyword evidence="4" id="KW-0862">Zinc</keyword>
<dbReference type="EMBL" id="RBKU01000001">
    <property type="protein sequence ID" value="RKR81451.1"/>
    <property type="molecule type" value="Genomic_DNA"/>
</dbReference>
<dbReference type="RefSeq" id="WP_121197151.1">
    <property type="nucleotide sequence ID" value="NZ_RBKU01000001.1"/>
</dbReference>
<organism evidence="6 7">
    <name type="scientific">Mucilaginibacter gracilis</name>
    <dbReference type="NCBI Taxonomy" id="423350"/>
    <lineage>
        <taxon>Bacteria</taxon>
        <taxon>Pseudomonadati</taxon>
        <taxon>Bacteroidota</taxon>
        <taxon>Sphingobacteriia</taxon>
        <taxon>Sphingobacteriales</taxon>
        <taxon>Sphingobacteriaceae</taxon>
        <taxon>Mucilaginibacter</taxon>
    </lineage>
</organism>
<keyword evidence="2" id="KW-0479">Metal-binding</keyword>
<sequence>MSNEALDSQKYPIGKFTAPASYTQQQMLQWIDDIKTLPGRLHQALMGLTETQMDTPYRPGGWTIRQVVHHVADSHANAFIRLKWALTEENPTIKAYEEGEWALLPDYKLPIEPTLRMLEGLHLRWVAILETLDDDQWNRTFVHPASGEVIPVRKLLGLYAWHGNHHLAHINGVKF</sequence>
<dbReference type="GO" id="GO:0046872">
    <property type="term" value="F:metal ion binding"/>
    <property type="evidence" value="ECO:0007669"/>
    <property type="project" value="UniProtKB-KW"/>
</dbReference>